<dbReference type="GO" id="GO:0006506">
    <property type="term" value="P:GPI anchor biosynthetic process"/>
    <property type="evidence" value="ECO:0007669"/>
    <property type="project" value="UniProtKB-UniPathway"/>
</dbReference>
<accession>G0U7U9</accession>
<dbReference type="Pfam" id="PF08510">
    <property type="entry name" value="PIG-P"/>
    <property type="match status" value="1"/>
</dbReference>
<comment type="pathway">
    <text evidence="2 7">Glycolipid biosynthesis; glycosylphosphatidylinositol-anchor biosynthesis.</text>
</comment>
<dbReference type="PANTHER" id="PTHR46346">
    <property type="entry name" value="PHOSPHATIDYLINOSITOL N-ACETYLGLUCOSAMINYLTRANSFERASE SUBUNIT P"/>
    <property type="match status" value="1"/>
</dbReference>
<evidence type="ECO:0000256" key="2">
    <source>
        <dbReference type="ARBA" id="ARBA00004687"/>
    </source>
</evidence>
<name>G0U7U9_TRYVY</name>
<dbReference type="GO" id="GO:0017176">
    <property type="term" value="F:phosphatidylinositol N-acetylglucosaminyltransferase activity"/>
    <property type="evidence" value="ECO:0007669"/>
    <property type="project" value="UniProtKB-UniRule"/>
</dbReference>
<keyword evidence="7" id="KW-0808">Transferase</keyword>
<dbReference type="GO" id="GO:0005783">
    <property type="term" value="C:endoplasmic reticulum"/>
    <property type="evidence" value="ECO:0007669"/>
    <property type="project" value="TreeGrafter"/>
</dbReference>
<comment type="function">
    <text evidence="7">Part of the complex catalyzing the transfer of N-acetylglucosamine from UDP-N-acetylglucosamine to phosphatidylinositol, the first step of GPI biosynthesis.</text>
</comment>
<feature type="domain" description="PIG-P" evidence="9">
    <location>
        <begin position="17"/>
        <end position="134"/>
    </location>
</feature>
<keyword evidence="3 7" id="KW-0337">GPI-anchor biosynthesis</keyword>
<keyword evidence="4 8" id="KW-0812">Transmembrane</keyword>
<evidence type="ECO:0000256" key="4">
    <source>
        <dbReference type="ARBA" id="ARBA00022692"/>
    </source>
</evidence>
<dbReference type="OMA" id="LYFLWAF"/>
<dbReference type="PANTHER" id="PTHR46346:SF1">
    <property type="entry name" value="PHOSPHATIDYLINOSITOL N-ACETYLGLUCOSAMINYLTRANSFERASE SUBUNIT P"/>
    <property type="match status" value="1"/>
</dbReference>
<gene>
    <name evidence="10" type="ORF">TVY486_1010020</name>
</gene>
<dbReference type="GO" id="GO:0016020">
    <property type="term" value="C:membrane"/>
    <property type="evidence" value="ECO:0007669"/>
    <property type="project" value="UniProtKB-SubCell"/>
</dbReference>
<feature type="transmembrane region" description="Helical" evidence="8">
    <location>
        <begin position="58"/>
        <end position="83"/>
    </location>
</feature>
<sequence>MVLAENANTGSNRGHQVAINGFIASVLIVISFGLYFLWAFLPVEVLDVVLQSYYPDKYWATALPSVLIMSVIYYLAVSFLLMLYRTDPLTDGFCVASTGAALGENHCLDNLLGPNEDVPPIVDIPPAVTSRLLFQPWVKSK</sequence>
<keyword evidence="6 7" id="KW-0472">Membrane</keyword>
<dbReference type="AlphaFoldDB" id="G0U7U9"/>
<dbReference type="InterPro" id="IPR052263">
    <property type="entry name" value="GPI_Anchor_Biosynth"/>
</dbReference>
<evidence type="ECO:0000256" key="1">
    <source>
        <dbReference type="ARBA" id="ARBA00004141"/>
    </source>
</evidence>
<evidence type="ECO:0000259" key="9">
    <source>
        <dbReference type="Pfam" id="PF08510"/>
    </source>
</evidence>
<evidence type="ECO:0000256" key="3">
    <source>
        <dbReference type="ARBA" id="ARBA00022502"/>
    </source>
</evidence>
<proteinExistence type="predicted"/>
<comment type="subcellular location">
    <subcellularLocation>
        <location evidence="1">Membrane</location>
        <topology evidence="1">Multi-pass membrane protein</topology>
    </subcellularLocation>
</comment>
<keyword evidence="5 8" id="KW-1133">Transmembrane helix</keyword>
<reference evidence="10" key="1">
    <citation type="journal article" date="2012" name="Proc. Natl. Acad. Sci. U.S.A.">
        <title>Antigenic diversity is generated by distinct evolutionary mechanisms in African trypanosome species.</title>
        <authorList>
            <person name="Jackson A.P."/>
            <person name="Berry A."/>
            <person name="Aslett M."/>
            <person name="Allison H.C."/>
            <person name="Burton P."/>
            <person name="Vavrova-Anderson J."/>
            <person name="Brown R."/>
            <person name="Browne H."/>
            <person name="Corton N."/>
            <person name="Hauser H."/>
            <person name="Gamble J."/>
            <person name="Gilderthorp R."/>
            <person name="Marcello L."/>
            <person name="McQuillan J."/>
            <person name="Otto T.D."/>
            <person name="Quail M.A."/>
            <person name="Sanders M.J."/>
            <person name="van Tonder A."/>
            <person name="Ginger M.L."/>
            <person name="Field M.C."/>
            <person name="Barry J.D."/>
            <person name="Hertz-Fowler C."/>
            <person name="Berriman M."/>
        </authorList>
    </citation>
    <scope>NUCLEOTIDE SEQUENCE</scope>
    <source>
        <strain evidence="10">Y486</strain>
    </source>
</reference>
<evidence type="ECO:0000256" key="8">
    <source>
        <dbReference type="SAM" id="Phobius"/>
    </source>
</evidence>
<dbReference type="InterPro" id="IPR016542">
    <property type="entry name" value="PIG-P_GPI19"/>
</dbReference>
<evidence type="ECO:0000256" key="7">
    <source>
        <dbReference type="PIRNR" id="PIRNR008765"/>
    </source>
</evidence>
<protein>
    <recommendedName>
        <fullName evidence="9">PIG-P domain-containing protein</fullName>
    </recommendedName>
</protein>
<evidence type="ECO:0000313" key="10">
    <source>
        <dbReference type="EMBL" id="CCC51957.1"/>
    </source>
</evidence>
<feature type="transmembrane region" description="Helical" evidence="8">
    <location>
        <begin position="17"/>
        <end position="38"/>
    </location>
</feature>
<evidence type="ECO:0000256" key="5">
    <source>
        <dbReference type="ARBA" id="ARBA00022989"/>
    </source>
</evidence>
<evidence type="ECO:0000256" key="6">
    <source>
        <dbReference type="ARBA" id="ARBA00023136"/>
    </source>
</evidence>
<dbReference type="InterPro" id="IPR013717">
    <property type="entry name" value="PIG-P"/>
</dbReference>
<dbReference type="PIRSF" id="PIRSF008765">
    <property type="entry name" value="PIG-P_GPI19"/>
    <property type="match status" value="1"/>
</dbReference>
<dbReference type="UniPathway" id="UPA00196"/>
<dbReference type="VEuPathDB" id="TriTrypDB:TvY486_1010020"/>
<organism evidence="10">
    <name type="scientific">Trypanosoma vivax (strain Y486)</name>
    <dbReference type="NCBI Taxonomy" id="1055687"/>
    <lineage>
        <taxon>Eukaryota</taxon>
        <taxon>Discoba</taxon>
        <taxon>Euglenozoa</taxon>
        <taxon>Kinetoplastea</taxon>
        <taxon>Metakinetoplastina</taxon>
        <taxon>Trypanosomatida</taxon>
        <taxon>Trypanosomatidae</taxon>
        <taxon>Trypanosoma</taxon>
        <taxon>Duttonella</taxon>
    </lineage>
</organism>
<dbReference type="EMBL" id="HE573026">
    <property type="protein sequence ID" value="CCC51957.1"/>
    <property type="molecule type" value="Genomic_DNA"/>
</dbReference>